<dbReference type="Pfam" id="PF23571">
    <property type="entry name" value="GH3_M"/>
    <property type="match status" value="1"/>
</dbReference>
<dbReference type="AlphaFoldDB" id="A0A644TJW9"/>
<dbReference type="GO" id="GO:0005737">
    <property type="term" value="C:cytoplasm"/>
    <property type="evidence" value="ECO:0007669"/>
    <property type="project" value="TreeGrafter"/>
</dbReference>
<feature type="domain" description="GH3 C-terminal" evidence="2">
    <location>
        <begin position="380"/>
        <end position="488"/>
    </location>
</feature>
<dbReference type="PANTHER" id="PTHR31901">
    <property type="entry name" value="GH3 DOMAIN-CONTAINING PROTEIN"/>
    <property type="match status" value="1"/>
</dbReference>
<feature type="domain" description="GH3 middle" evidence="1">
    <location>
        <begin position="293"/>
        <end position="362"/>
    </location>
</feature>
<dbReference type="InterPro" id="IPR004993">
    <property type="entry name" value="GH3"/>
</dbReference>
<evidence type="ECO:0008006" key="4">
    <source>
        <dbReference type="Google" id="ProtNLM"/>
    </source>
</evidence>
<evidence type="ECO:0000313" key="3">
    <source>
        <dbReference type="EMBL" id="MPL66707.1"/>
    </source>
</evidence>
<dbReference type="InterPro" id="IPR055378">
    <property type="entry name" value="GH3_C"/>
</dbReference>
<reference evidence="3" key="1">
    <citation type="submission" date="2019-08" db="EMBL/GenBank/DDBJ databases">
        <authorList>
            <person name="Kucharzyk K."/>
            <person name="Murdoch R.W."/>
            <person name="Higgins S."/>
            <person name="Loffler F."/>
        </authorList>
    </citation>
    <scope>NUCLEOTIDE SEQUENCE</scope>
</reference>
<sequence>MIVNKLINKIIKTRIPQIEYFMQNPIEVQENVLHSLIQSSKNTTWGRFYDYQSIKNWETFKERVPLNDYNSLLPFFDRIRKGEENLLWSGDIKWFSKSSGTTSNKSKYIPVSEESLQECHYKGGKDMLALYINNHSHSNIFSGASLALGGSEQDNEYENDIFIGDVSAILIDNLPYWAEFFRTPKKEIALMPEWEEKLKRMIEDVSLSNVVSLSGVPSWMLVLLKGVIEHTGKTLQEVWPNLEVYFHGGVSFAPYISQFREILPSNINYMETYNASEGFFGLQDRTDMDSLLLLLDYGIYYEFIPFEDIEKDNPKIINLSMVERNKNYAMVISTNGGLWRYMIGDTIMFTQTKPYRFKITGRTKNYINLCGEELIADNSNRALDIACKATDAIMNEYSAGPYIENDLRYHEWVIEFEREPNNYKKFEEILDASLQELNSDYEAKRYKNLVLQKPKINYLPKGSFYIWLKGRGKLGGQHKVPRLSNTREYIDELLKLKN</sequence>
<dbReference type="GO" id="GO:0016881">
    <property type="term" value="F:acid-amino acid ligase activity"/>
    <property type="evidence" value="ECO:0007669"/>
    <property type="project" value="TreeGrafter"/>
</dbReference>
<gene>
    <name evidence="3" type="ORF">SDC9_12394</name>
</gene>
<dbReference type="Pfam" id="PF03321">
    <property type="entry name" value="GH3"/>
    <property type="match status" value="1"/>
</dbReference>
<comment type="caution">
    <text evidence="3">The sequence shown here is derived from an EMBL/GenBank/DDBJ whole genome shotgun (WGS) entry which is preliminary data.</text>
</comment>
<dbReference type="EMBL" id="VSSQ01000033">
    <property type="protein sequence ID" value="MPL66707.1"/>
    <property type="molecule type" value="Genomic_DNA"/>
</dbReference>
<dbReference type="PANTHER" id="PTHR31901:SF9">
    <property type="entry name" value="GH3 DOMAIN-CONTAINING PROTEIN"/>
    <property type="match status" value="1"/>
</dbReference>
<dbReference type="Pfam" id="PF23572">
    <property type="entry name" value="GH3_C"/>
    <property type="match status" value="1"/>
</dbReference>
<name>A0A644TJW9_9ZZZZ</name>
<dbReference type="InterPro" id="IPR055377">
    <property type="entry name" value="GH3_M"/>
</dbReference>
<evidence type="ECO:0000259" key="1">
    <source>
        <dbReference type="Pfam" id="PF23571"/>
    </source>
</evidence>
<protein>
    <recommendedName>
        <fullName evidence="4">GH3 auxin-responsive promoter</fullName>
    </recommendedName>
</protein>
<accession>A0A644TJW9</accession>
<proteinExistence type="predicted"/>
<organism evidence="3">
    <name type="scientific">bioreactor metagenome</name>
    <dbReference type="NCBI Taxonomy" id="1076179"/>
    <lineage>
        <taxon>unclassified sequences</taxon>
        <taxon>metagenomes</taxon>
        <taxon>ecological metagenomes</taxon>
    </lineage>
</organism>
<evidence type="ECO:0000259" key="2">
    <source>
        <dbReference type="Pfam" id="PF23572"/>
    </source>
</evidence>